<protein>
    <submittedName>
        <fullName evidence="3">Heme-binding protein A</fullName>
    </submittedName>
</protein>
<dbReference type="GO" id="GO:0015833">
    <property type="term" value="P:peptide transport"/>
    <property type="evidence" value="ECO:0007669"/>
    <property type="project" value="TreeGrafter"/>
</dbReference>
<dbReference type="CDD" id="cd08505">
    <property type="entry name" value="PBP2_NikA_DppA_OppA_like_18"/>
    <property type="match status" value="1"/>
</dbReference>
<dbReference type="Gene3D" id="3.40.190.10">
    <property type="entry name" value="Periplasmic binding protein-like II"/>
    <property type="match status" value="1"/>
</dbReference>
<keyword evidence="1" id="KW-0812">Transmembrane</keyword>
<sequence length="717" mass="83283">MNYKTFGITALMVLLLSACSGQWNNPHKKEADGLSVYYTNFQISPQHLDPVVSYSSDENLFIAQIYEPPLGYHFLKRPYVLEPLVAQTMPEIRFLDKNFRPVKKESSDVRYSEYTIRLKQGIRYQPHPAFVMRNGQYRYFFNEEEEGKYYRTVADFDQVASRELNADDFIYQIKRMADPAVHSPMMGFMSKYIVGMGSMTEQLRTADREGWLDLRDFTMKGLNKIDEYTYSITINGIYPQFSYWLAMAFFAPVPWEADRFFNNPGFKEKNLTLDWYPVGTGPFMMTENDPNRAIILERNPNYRLDLYPSEGSQEDVALGYLKDAGKSVPFIDKAIFSLDKSTLPMWTKFLQGYYDRSGENHGNVTQNFDQALAIGPNGIELSSEMQERAITLSEDIKPAIYFYGFNMQDPVVGGYSEKQRKLRQAIAIVWDMEAFIDIFINGSALAYTGPLAPGINGYQEGKQGINPYTHDWVNGEPLRKSIAYAQQLMKEAGYPGGRDEKTGKPLKLYFDVQSQASGRTSQEWQKRQLKKLGIELEYRSSDWNRYKEKLRDGNFQLFTSGWLADYPDPENFLFLLIGEEAPLLGNPNGANAANYNNPEYNRLFHQMKTMDNSPERDRIIEKMVDIVRRDSPWFTGYYPREYFLNNQWVYNGKRHGISKGTLKYLRIDDSLRHQKQAEWNRPIVLPLVIIMLVFLMFCVPAIIAYRRRQKMTINMKN</sequence>
<dbReference type="EMBL" id="NSIT01000023">
    <property type="protein sequence ID" value="PJE80290.1"/>
    <property type="molecule type" value="Genomic_DNA"/>
</dbReference>
<gene>
    <name evidence="3" type="primary">hbpA</name>
    <name evidence="3" type="ORF">CI610_00717</name>
</gene>
<dbReference type="PROSITE" id="PS51257">
    <property type="entry name" value="PROKAR_LIPOPROTEIN"/>
    <property type="match status" value="1"/>
</dbReference>
<dbReference type="SUPFAM" id="SSF53850">
    <property type="entry name" value="Periplasmic binding protein-like II"/>
    <property type="match status" value="1"/>
</dbReference>
<dbReference type="GO" id="GO:0042597">
    <property type="term" value="C:periplasmic space"/>
    <property type="evidence" value="ECO:0007669"/>
    <property type="project" value="UniProtKB-ARBA"/>
</dbReference>
<name>A0A2H9TAM1_9ZZZZ</name>
<reference evidence="3" key="1">
    <citation type="journal article" date="2017" name="Appl. Environ. Microbiol.">
        <title>Molecular characterization of an Endozoicomonas-like organism causing infection in king scallop Pecten maximus L.</title>
        <authorList>
            <person name="Cano I."/>
            <person name="van Aerle R."/>
            <person name="Ross S."/>
            <person name="Verner-Jeffreys D.W."/>
            <person name="Paley R.K."/>
            <person name="Rimmer G."/>
            <person name="Ryder D."/>
            <person name="Hooper P."/>
            <person name="Stone D."/>
            <person name="Feist S.W."/>
        </authorList>
    </citation>
    <scope>NUCLEOTIDE SEQUENCE</scope>
</reference>
<dbReference type="Pfam" id="PF00496">
    <property type="entry name" value="SBP_bac_5"/>
    <property type="match status" value="1"/>
</dbReference>
<dbReference type="GO" id="GO:1904680">
    <property type="term" value="F:peptide transmembrane transporter activity"/>
    <property type="evidence" value="ECO:0007669"/>
    <property type="project" value="TreeGrafter"/>
</dbReference>
<evidence type="ECO:0000313" key="3">
    <source>
        <dbReference type="EMBL" id="PJE80290.1"/>
    </source>
</evidence>
<evidence type="ECO:0000256" key="1">
    <source>
        <dbReference type="SAM" id="Phobius"/>
    </source>
</evidence>
<dbReference type="GO" id="GO:0043190">
    <property type="term" value="C:ATP-binding cassette (ABC) transporter complex"/>
    <property type="evidence" value="ECO:0007669"/>
    <property type="project" value="InterPro"/>
</dbReference>
<dbReference type="Gene3D" id="3.10.105.10">
    <property type="entry name" value="Dipeptide-binding Protein, Domain 3"/>
    <property type="match status" value="1"/>
</dbReference>
<dbReference type="AlphaFoldDB" id="A0A2H9TAM1"/>
<feature type="transmembrane region" description="Helical" evidence="1">
    <location>
        <begin position="683"/>
        <end position="705"/>
    </location>
</feature>
<keyword evidence="1" id="KW-1133">Transmembrane helix</keyword>
<comment type="caution">
    <text evidence="3">The sequence shown here is derived from an EMBL/GenBank/DDBJ whole genome shotgun (WGS) entry which is preliminary data.</text>
</comment>
<keyword evidence="1" id="KW-0472">Membrane</keyword>
<organism evidence="3">
    <name type="scientific">invertebrate metagenome</name>
    <dbReference type="NCBI Taxonomy" id="1711999"/>
    <lineage>
        <taxon>unclassified sequences</taxon>
        <taxon>metagenomes</taxon>
        <taxon>organismal metagenomes</taxon>
    </lineage>
</organism>
<dbReference type="InterPro" id="IPR000914">
    <property type="entry name" value="SBP_5_dom"/>
</dbReference>
<dbReference type="InterPro" id="IPR039424">
    <property type="entry name" value="SBP_5"/>
</dbReference>
<dbReference type="Gene3D" id="3.90.76.10">
    <property type="entry name" value="Dipeptide-binding Protein, Domain 1"/>
    <property type="match status" value="1"/>
</dbReference>
<feature type="domain" description="Solute-binding protein family 5" evidence="2">
    <location>
        <begin position="163"/>
        <end position="576"/>
    </location>
</feature>
<accession>A0A2H9TAM1</accession>
<proteinExistence type="predicted"/>
<evidence type="ECO:0000259" key="2">
    <source>
        <dbReference type="Pfam" id="PF00496"/>
    </source>
</evidence>
<dbReference type="PANTHER" id="PTHR30290">
    <property type="entry name" value="PERIPLASMIC BINDING COMPONENT OF ABC TRANSPORTER"/>
    <property type="match status" value="1"/>
</dbReference>